<feature type="region of interest" description="Disordered" evidence="2">
    <location>
        <begin position="1"/>
        <end position="24"/>
    </location>
</feature>
<evidence type="ECO:0000259" key="3">
    <source>
        <dbReference type="PROSITE" id="PS50832"/>
    </source>
</evidence>
<evidence type="ECO:0000256" key="2">
    <source>
        <dbReference type="SAM" id="MobiDB-lite"/>
    </source>
</evidence>
<evidence type="ECO:0000313" key="5">
    <source>
        <dbReference type="Proteomes" id="UP000006729"/>
    </source>
</evidence>
<feature type="domain" description="S1-like" evidence="3">
    <location>
        <begin position="22"/>
        <end position="64"/>
    </location>
</feature>
<protein>
    <recommendedName>
        <fullName evidence="3">S1-like domain-containing protein</fullName>
    </recommendedName>
</protein>
<keyword evidence="1" id="KW-0396">Initiation factor</keyword>
<dbReference type="GO" id="GO:0005737">
    <property type="term" value="C:cytoplasm"/>
    <property type="evidence" value="ECO:0000318"/>
    <property type="project" value="GO_Central"/>
</dbReference>
<dbReference type="SUPFAM" id="SSF50249">
    <property type="entry name" value="Nucleic acid-binding proteins"/>
    <property type="match status" value="1"/>
</dbReference>
<accession>A0A3N7FYA0</accession>
<keyword evidence="1" id="KW-0648">Protein biosynthesis</keyword>
<dbReference type="STRING" id="3694.A0A3N7FYA0"/>
<evidence type="ECO:0000256" key="1">
    <source>
        <dbReference type="PROSITE-ProRule" id="PRU00181"/>
    </source>
</evidence>
<feature type="compositionally biased region" description="Basic residues" evidence="2">
    <location>
        <begin position="1"/>
        <end position="15"/>
    </location>
</feature>
<dbReference type="Gene3D" id="2.40.50.140">
    <property type="entry name" value="Nucleic acid-binding proteins"/>
    <property type="match status" value="1"/>
</dbReference>
<dbReference type="GO" id="GO:0003743">
    <property type="term" value="F:translation initiation factor activity"/>
    <property type="evidence" value="ECO:0000318"/>
    <property type="project" value="GO_Central"/>
</dbReference>
<reference evidence="4 5" key="1">
    <citation type="journal article" date="2006" name="Science">
        <title>The genome of black cottonwood, Populus trichocarpa (Torr. &amp; Gray).</title>
        <authorList>
            <person name="Tuskan G.A."/>
            <person name="Difazio S."/>
            <person name="Jansson S."/>
            <person name="Bohlmann J."/>
            <person name="Grigoriev I."/>
            <person name="Hellsten U."/>
            <person name="Putnam N."/>
            <person name="Ralph S."/>
            <person name="Rombauts S."/>
            <person name="Salamov A."/>
            <person name="Schein J."/>
            <person name="Sterck L."/>
            <person name="Aerts A."/>
            <person name="Bhalerao R.R."/>
            <person name="Bhalerao R.P."/>
            <person name="Blaudez D."/>
            <person name="Boerjan W."/>
            <person name="Brun A."/>
            <person name="Brunner A."/>
            <person name="Busov V."/>
            <person name="Campbell M."/>
            <person name="Carlson J."/>
            <person name="Chalot M."/>
            <person name="Chapman J."/>
            <person name="Chen G.L."/>
            <person name="Cooper D."/>
            <person name="Coutinho P.M."/>
            <person name="Couturier J."/>
            <person name="Covert S."/>
            <person name="Cronk Q."/>
            <person name="Cunningham R."/>
            <person name="Davis J."/>
            <person name="Degroeve S."/>
            <person name="Dejardin A."/>
            <person name="Depamphilis C."/>
            <person name="Detter J."/>
            <person name="Dirks B."/>
            <person name="Dubchak I."/>
            <person name="Duplessis S."/>
            <person name="Ehlting J."/>
            <person name="Ellis B."/>
            <person name="Gendler K."/>
            <person name="Goodstein D."/>
            <person name="Gribskov M."/>
            <person name="Grimwood J."/>
            <person name="Groover A."/>
            <person name="Gunter L."/>
            <person name="Hamberger B."/>
            <person name="Heinze B."/>
            <person name="Helariutta Y."/>
            <person name="Henrissat B."/>
            <person name="Holligan D."/>
            <person name="Holt R."/>
            <person name="Huang W."/>
            <person name="Islam-Faridi N."/>
            <person name="Jones S."/>
            <person name="Jones-Rhoades M."/>
            <person name="Jorgensen R."/>
            <person name="Joshi C."/>
            <person name="Kangasjarvi J."/>
            <person name="Karlsson J."/>
            <person name="Kelleher C."/>
            <person name="Kirkpatrick R."/>
            <person name="Kirst M."/>
            <person name="Kohler A."/>
            <person name="Kalluri U."/>
            <person name="Larimer F."/>
            <person name="Leebens-Mack J."/>
            <person name="Leple J.C."/>
            <person name="Locascio P."/>
            <person name="Lou Y."/>
            <person name="Lucas S."/>
            <person name="Martin F."/>
            <person name="Montanini B."/>
            <person name="Napoli C."/>
            <person name="Nelson D.R."/>
            <person name="Nelson C."/>
            <person name="Nieminen K."/>
            <person name="Nilsson O."/>
            <person name="Pereda V."/>
            <person name="Peter G."/>
            <person name="Philippe R."/>
            <person name="Pilate G."/>
            <person name="Poliakov A."/>
            <person name="Razumovskaya J."/>
            <person name="Richardson P."/>
            <person name="Rinaldi C."/>
            <person name="Ritland K."/>
            <person name="Rouze P."/>
            <person name="Ryaboy D."/>
            <person name="Schmutz J."/>
            <person name="Schrader J."/>
            <person name="Segerman B."/>
            <person name="Shin H."/>
            <person name="Siddiqui A."/>
            <person name="Sterky F."/>
            <person name="Terry A."/>
            <person name="Tsai C.J."/>
            <person name="Uberbacher E."/>
            <person name="Unneberg P."/>
            <person name="Vahala J."/>
            <person name="Wall K."/>
            <person name="Wessler S."/>
            <person name="Yang G."/>
            <person name="Yin T."/>
            <person name="Douglas C."/>
            <person name="Marra M."/>
            <person name="Sandberg G."/>
            <person name="Van de Peer Y."/>
            <person name="Rokhsar D."/>
        </authorList>
    </citation>
    <scope>NUCLEOTIDE SEQUENCE [LARGE SCALE GENOMIC DNA]</scope>
    <source>
        <strain evidence="5">cv. Nisqually</strain>
    </source>
</reference>
<dbReference type="InterPro" id="IPR001253">
    <property type="entry name" value="TIF_eIF-1A"/>
</dbReference>
<sequence length="64" mass="7432">MQKNKGKGGKNRKRGKNDADDEKRELIFKEDEQEYAQVIRVLGNGRCETCCIDGLQRLGHIRER</sequence>
<dbReference type="PANTHER" id="PTHR21668">
    <property type="entry name" value="EIF-1A"/>
    <property type="match status" value="1"/>
</dbReference>
<organism evidence="4 5">
    <name type="scientific">Populus trichocarpa</name>
    <name type="common">Western balsam poplar</name>
    <name type="synonym">Populus balsamifera subsp. trichocarpa</name>
    <dbReference type="NCBI Taxonomy" id="3694"/>
    <lineage>
        <taxon>Eukaryota</taxon>
        <taxon>Viridiplantae</taxon>
        <taxon>Streptophyta</taxon>
        <taxon>Embryophyta</taxon>
        <taxon>Tracheophyta</taxon>
        <taxon>Spermatophyta</taxon>
        <taxon>Magnoliopsida</taxon>
        <taxon>eudicotyledons</taxon>
        <taxon>Gunneridae</taxon>
        <taxon>Pentapetalae</taxon>
        <taxon>rosids</taxon>
        <taxon>fabids</taxon>
        <taxon>Malpighiales</taxon>
        <taxon>Salicaceae</taxon>
        <taxon>Saliceae</taxon>
        <taxon>Populus</taxon>
    </lineage>
</organism>
<proteinExistence type="predicted"/>
<dbReference type="AlphaFoldDB" id="A0A3N7FYA0"/>
<dbReference type="Gramene" id="Potri.014G093801.1.v4.1">
    <property type="protein sequence ID" value="Potri.014G093801.1.v4.1"/>
    <property type="gene ID" value="Potri.014G093801.v4.1"/>
</dbReference>
<dbReference type="InterPro" id="IPR006196">
    <property type="entry name" value="RNA-binding_domain_S1_IF1"/>
</dbReference>
<evidence type="ECO:0000313" key="4">
    <source>
        <dbReference type="EMBL" id="RQO99949.1"/>
    </source>
</evidence>
<dbReference type="EMBL" id="CM009303">
    <property type="protein sequence ID" value="RQO99949.1"/>
    <property type="molecule type" value="Genomic_DNA"/>
</dbReference>
<dbReference type="PROSITE" id="PS50832">
    <property type="entry name" value="S1_IF1_TYPE"/>
    <property type="match status" value="1"/>
</dbReference>
<keyword evidence="5" id="KW-1185">Reference proteome</keyword>
<dbReference type="OMA" id="SRICHIR"/>
<name>A0A3N7FYA0_POPTR</name>
<dbReference type="SMR" id="A0A3N7FYA0"/>
<dbReference type="Proteomes" id="UP000006729">
    <property type="component" value="Chromosome 14"/>
</dbReference>
<dbReference type="InParanoid" id="A0A3N7FYA0"/>
<dbReference type="InterPro" id="IPR012340">
    <property type="entry name" value="NA-bd_OB-fold"/>
</dbReference>
<dbReference type="GO" id="GO:0003723">
    <property type="term" value="F:RNA binding"/>
    <property type="evidence" value="ECO:0007669"/>
    <property type="project" value="InterPro"/>
</dbReference>
<gene>
    <name evidence="4" type="ORF">POPTR_014G093801</name>
</gene>
<dbReference type="GO" id="GO:0006413">
    <property type="term" value="P:translational initiation"/>
    <property type="evidence" value="ECO:0000318"/>
    <property type="project" value="GO_Central"/>
</dbReference>